<dbReference type="InterPro" id="IPR050612">
    <property type="entry name" value="Prok_Mopterin_Oxidored"/>
</dbReference>
<dbReference type="Gene3D" id="2.40.40.20">
    <property type="match status" value="1"/>
</dbReference>
<keyword evidence="6" id="KW-0479">Metal-binding</keyword>
<dbReference type="InterPro" id="IPR009010">
    <property type="entry name" value="Asp_de-COase-like_dom_sf"/>
</dbReference>
<dbReference type="SUPFAM" id="SSF54292">
    <property type="entry name" value="2Fe-2S ferredoxin-like"/>
    <property type="match status" value="1"/>
</dbReference>
<evidence type="ECO:0000256" key="4">
    <source>
        <dbReference type="ARBA" id="ARBA00022485"/>
    </source>
</evidence>
<dbReference type="SUPFAM" id="SSF53706">
    <property type="entry name" value="Formate dehydrogenase/DMSO reductase, domains 1-3"/>
    <property type="match status" value="1"/>
</dbReference>
<keyword evidence="10" id="KW-0411">Iron-sulfur</keyword>
<gene>
    <name evidence="13" type="primary">fdhF</name>
    <name evidence="13" type="ORF">MRN14_04880</name>
</gene>
<dbReference type="Pfam" id="PF13510">
    <property type="entry name" value="Fer2_4"/>
    <property type="match status" value="1"/>
</dbReference>
<dbReference type="InterPro" id="IPR006963">
    <property type="entry name" value="Mopterin_OxRdtase_4Fe-4S_dom"/>
</dbReference>
<dbReference type="InterPro" id="IPR028261">
    <property type="entry name" value="DPD_II"/>
</dbReference>
<dbReference type="CDD" id="cd02753">
    <property type="entry name" value="MopB_Formate-Dh-H"/>
    <property type="match status" value="1"/>
</dbReference>
<evidence type="ECO:0000256" key="5">
    <source>
        <dbReference type="ARBA" id="ARBA00022505"/>
    </source>
</evidence>
<dbReference type="InterPro" id="IPR006656">
    <property type="entry name" value="Mopterin_OxRdtase"/>
</dbReference>
<dbReference type="Gene3D" id="2.20.25.90">
    <property type="entry name" value="ADC-like domains"/>
    <property type="match status" value="1"/>
</dbReference>
<evidence type="ECO:0000256" key="3">
    <source>
        <dbReference type="ARBA" id="ARBA00010312"/>
    </source>
</evidence>
<keyword evidence="8 13" id="KW-0560">Oxidoreductase</keyword>
<evidence type="ECO:0000256" key="8">
    <source>
        <dbReference type="ARBA" id="ARBA00023002"/>
    </source>
</evidence>
<keyword evidence="7" id="KW-0677">Repeat</keyword>
<evidence type="ECO:0000256" key="7">
    <source>
        <dbReference type="ARBA" id="ARBA00022737"/>
    </source>
</evidence>
<dbReference type="InterPro" id="IPR036010">
    <property type="entry name" value="2Fe-2S_ferredoxin-like_sf"/>
</dbReference>
<comment type="similarity">
    <text evidence="2">In the C-terminal section; belongs to the prokaryotic molybdopterin-containing oxidoreductase family.</text>
</comment>
<evidence type="ECO:0000256" key="10">
    <source>
        <dbReference type="ARBA" id="ARBA00023014"/>
    </source>
</evidence>
<dbReference type="Pfam" id="PF04879">
    <property type="entry name" value="Molybdop_Fe4S4"/>
    <property type="match status" value="1"/>
</dbReference>
<dbReference type="PROSITE" id="PS00198">
    <property type="entry name" value="4FE4S_FER_1"/>
    <property type="match status" value="1"/>
</dbReference>
<comment type="cofactor">
    <cofactor evidence="1">
        <name>Mo-bis(molybdopterin guanine dinucleotide)</name>
        <dbReference type="ChEBI" id="CHEBI:60539"/>
    </cofactor>
</comment>
<evidence type="ECO:0000256" key="6">
    <source>
        <dbReference type="ARBA" id="ARBA00022723"/>
    </source>
</evidence>
<dbReference type="Gene3D" id="3.40.228.10">
    <property type="entry name" value="Dimethylsulfoxide Reductase, domain 2"/>
    <property type="match status" value="1"/>
</dbReference>
<dbReference type="InterPro" id="IPR017896">
    <property type="entry name" value="4Fe4S_Fe-S-bd"/>
</dbReference>
<dbReference type="PANTHER" id="PTHR43742:SF2">
    <property type="entry name" value="ASSIMILATORY NITRATE REDUCTASE CATALYTIC SUBUNIT"/>
    <property type="match status" value="1"/>
</dbReference>
<dbReference type="InterPro" id="IPR023753">
    <property type="entry name" value="FAD/NAD-binding_dom"/>
</dbReference>
<dbReference type="InterPro" id="IPR006657">
    <property type="entry name" value="MoPterin_dinucl-bd_dom"/>
</dbReference>
<dbReference type="CDD" id="cd00207">
    <property type="entry name" value="fer2"/>
    <property type="match status" value="1"/>
</dbReference>
<dbReference type="GO" id="GO:0046872">
    <property type="term" value="F:metal ion binding"/>
    <property type="evidence" value="ECO:0007669"/>
    <property type="project" value="UniProtKB-KW"/>
</dbReference>
<dbReference type="PROSITE" id="PS00490">
    <property type="entry name" value="MOLYBDOPTERIN_PROK_2"/>
    <property type="match status" value="1"/>
</dbReference>
<dbReference type="EC" id="1.17.1.9" evidence="13"/>
<evidence type="ECO:0000256" key="9">
    <source>
        <dbReference type="ARBA" id="ARBA00023004"/>
    </source>
</evidence>
<dbReference type="SMART" id="SM00926">
    <property type="entry name" value="Molybdop_Fe4S4"/>
    <property type="match status" value="1"/>
</dbReference>
<evidence type="ECO:0000259" key="11">
    <source>
        <dbReference type="PROSITE" id="PS51379"/>
    </source>
</evidence>
<dbReference type="Pfam" id="PF14691">
    <property type="entry name" value="Fer4_20"/>
    <property type="match status" value="1"/>
</dbReference>
<dbReference type="Gene3D" id="1.10.1060.10">
    <property type="entry name" value="Alpha-helical ferredoxin"/>
    <property type="match status" value="1"/>
</dbReference>
<dbReference type="InterPro" id="IPR006478">
    <property type="entry name" value="Formate_DH_asu"/>
</dbReference>
<dbReference type="Pfam" id="PF01568">
    <property type="entry name" value="Molydop_binding"/>
    <property type="match status" value="1"/>
</dbReference>
<dbReference type="InterPro" id="IPR006655">
    <property type="entry name" value="Mopterin_OxRdtase_prok_CS"/>
</dbReference>
<accession>A0AAU6V6E3</accession>
<reference evidence="13" key="1">
    <citation type="submission" date="2022-03" db="EMBL/GenBank/DDBJ databases">
        <title>Sea Food Isolates.</title>
        <authorList>
            <person name="Li c."/>
        </authorList>
    </citation>
    <scope>NUCLEOTIDE SEQUENCE</scope>
    <source>
        <strain evidence="13">19NY03SH02</strain>
    </source>
</reference>
<dbReference type="Pfam" id="PF12838">
    <property type="entry name" value="Fer4_7"/>
    <property type="match status" value="1"/>
</dbReference>
<dbReference type="EMBL" id="CP095354">
    <property type="protein sequence ID" value="XAG81937.1"/>
    <property type="molecule type" value="Genomic_DNA"/>
</dbReference>
<proteinExistence type="inferred from homology"/>
<name>A0AAU6V6E3_UNCXX</name>
<dbReference type="Gene3D" id="3.30.70.20">
    <property type="match status" value="1"/>
</dbReference>
<dbReference type="GO" id="GO:0043546">
    <property type="term" value="F:molybdopterin cofactor binding"/>
    <property type="evidence" value="ECO:0007669"/>
    <property type="project" value="InterPro"/>
</dbReference>
<evidence type="ECO:0000256" key="2">
    <source>
        <dbReference type="ARBA" id="ARBA00007023"/>
    </source>
</evidence>
<evidence type="ECO:0000313" key="13">
    <source>
        <dbReference type="EMBL" id="XAG81937.1"/>
    </source>
</evidence>
<dbReference type="Pfam" id="PF00384">
    <property type="entry name" value="Molybdopterin"/>
    <property type="match status" value="1"/>
</dbReference>
<dbReference type="FunFam" id="3.30.70.20:FF:000035">
    <property type="entry name" value="Iron hydrogenase 1"/>
    <property type="match status" value="1"/>
</dbReference>
<dbReference type="PROSITE" id="PS51669">
    <property type="entry name" value="4FE4S_MOW_BIS_MGD"/>
    <property type="match status" value="1"/>
</dbReference>
<comment type="similarity">
    <text evidence="3">Belongs to the prokaryotic molybdopterin-containing oxidoreductase family.</text>
</comment>
<dbReference type="InterPro" id="IPR001041">
    <property type="entry name" value="2Fe-2S_ferredoxin-type"/>
</dbReference>
<dbReference type="GO" id="GO:0051539">
    <property type="term" value="F:4 iron, 4 sulfur cluster binding"/>
    <property type="evidence" value="ECO:0007669"/>
    <property type="project" value="UniProtKB-KW"/>
</dbReference>
<dbReference type="Pfam" id="PF07992">
    <property type="entry name" value="Pyr_redox_2"/>
    <property type="match status" value="1"/>
</dbReference>
<keyword evidence="4" id="KW-0004">4Fe-4S</keyword>
<dbReference type="GO" id="GO:0008863">
    <property type="term" value="F:formate dehydrogenase (NAD+) activity"/>
    <property type="evidence" value="ECO:0007669"/>
    <property type="project" value="UniProtKB-EC"/>
</dbReference>
<dbReference type="InterPro" id="IPR036188">
    <property type="entry name" value="FAD/NAD-bd_sf"/>
</dbReference>
<dbReference type="NCBIfam" id="TIGR01591">
    <property type="entry name" value="Fdh-alpha"/>
    <property type="match status" value="1"/>
</dbReference>
<dbReference type="PRINTS" id="PR00419">
    <property type="entry name" value="ADXRDTASE"/>
</dbReference>
<dbReference type="InterPro" id="IPR009051">
    <property type="entry name" value="Helical_ferredxn"/>
</dbReference>
<keyword evidence="9" id="KW-0408">Iron</keyword>
<keyword evidence="5" id="KW-0500">Molybdenum</keyword>
<dbReference type="PANTHER" id="PTHR43742">
    <property type="entry name" value="TRIMETHYLAMINE-N-OXIDE REDUCTASE"/>
    <property type="match status" value="1"/>
</dbReference>
<dbReference type="SUPFAM" id="SSF54862">
    <property type="entry name" value="4Fe-4S ferredoxins"/>
    <property type="match status" value="1"/>
</dbReference>
<dbReference type="InterPro" id="IPR041925">
    <property type="entry name" value="CT_Formate-Dh_H"/>
</dbReference>
<feature type="domain" description="4Fe-4S ferredoxin-type" evidence="11">
    <location>
        <begin position="690"/>
        <end position="720"/>
    </location>
</feature>
<dbReference type="GO" id="GO:0015942">
    <property type="term" value="P:formate metabolic process"/>
    <property type="evidence" value="ECO:0007669"/>
    <property type="project" value="InterPro"/>
</dbReference>
<feature type="domain" description="4Fe-4S Mo/W bis-MGD-type" evidence="12">
    <location>
        <begin position="728"/>
        <end position="786"/>
    </location>
</feature>
<dbReference type="InterPro" id="IPR017900">
    <property type="entry name" value="4Fe4S_Fe_S_CS"/>
</dbReference>
<dbReference type="SUPFAM" id="SSF51971">
    <property type="entry name" value="Nucleotide-binding domain"/>
    <property type="match status" value="1"/>
</dbReference>
<feature type="domain" description="4Fe-4S ferredoxin-type" evidence="11">
    <location>
        <begin position="638"/>
        <end position="671"/>
    </location>
</feature>
<dbReference type="Gene3D" id="3.40.50.740">
    <property type="match status" value="1"/>
</dbReference>
<dbReference type="CDD" id="cd02790">
    <property type="entry name" value="MopB_CT_Formate-Dh_H"/>
    <property type="match status" value="1"/>
</dbReference>
<sequence>MFEIYIDGQAVSAFEGETLLQAAHRAGIDIPCLCHHTDPGPATTEGADEHLCQLTRLDQIMADGDRPLLACSTPAIAGMQLKNHTQAVHSHRQQTLKRILKDHFADCEAPCQQACPAGVDVQSYLYHIGQGNHTEAVRILKQTLPLPLSIGRVCPAFCESACRRALIDEPLAIRQLKRHAADLDLADTEPYQPPKADPSGKKVAIIGAGPAGLSAGFFLANQGHDVDIFEAAPKAGGWLRYGIPEYRLPKAILDREIALLERSGIRIHTNTAIGEQILLPKLAEEYHALCLAMGAQKAVPLDYPGSDLPGCYLGVDYLKDLAMDHQLVTGKKVAVVGGGNTAIDCARSARRLGAEVTLIYRRTKEEMPAEAFEIHEAEQEGIHFLLLTNPVANHAGSDGRLVRVTLEKMSLGEPDASGRRRPQPSGETFDCEFDTLIAAVSQSPDLAFLQQPENRLLQGAPALSRWNTINGCDISMSTGLEKLFVIGDVRRGPATAVEAVADGRRAAEAINALFNQGLSCPLTPVAFNASKAIGLKSQLDLPKDLFPSQVKNARVKMPELPVAERLSNFAEVELGLTPQMAEAEAKRCLECGCQANMDCRLRDYASEYKVSSQGLLEQDAGGESALQARHFAQDLSTPFIRFDANRCISCGACVDICHRRSGHKAISFEANQFSALPGGNSERRAPRAGFSVSMADSDCVQCGNCLQVCPTGALVDARHKTQGQAPDTKVTSTICTYCGVGCRIRFKVDTTQNRILAAEGDVRSPVNQGMLCVKGRFGFDFINSEERLTQPLVRRNGKLEPCSWQTAISYIAAHWQEQLEQFGPSSFGALASAKATNEENFLLQKLFRAVIGSNSVDHCARLCHASTVTGLYDALGSGAMTNDIPGIEDSDLIFILGSDTDCAHPIIASRIKSVVSRGKARLLVADPKRVSIADSAELFVRHRPGTDVMLLNAIMQQILLNDWHDKAYIRSRTTGFEALREELLRPDYSLEQAARVTGVSSSEIAAMAEMLGTAKKTALYYAMGITQHTTGHDNVTAIANLQLLLGNLGLDGAGINPLRGQSNVQGACDMGALPNYFSGYQRLDDDAARLKLARAWGTDKLSPETGIPASHMMQAILDGRLQSLFVMGENPVLSDPDQAHVLKALKKLPFLVVQDIFLTETADMADVVLPAAAFAEKRGHFTNTERRVQRLEVALQSPGSARPDWQILQLLANAMGADWHYSDEQAIWQEVTALTPSYAGISWHRTTDNPAGLQWPCPDEQHPGTRVLHRNSFTHGKGRLQPVNYRLPAELPDDDYPLMLSTGRLLEQFHTGTMTRKTAGLDELGSPRVMISVEDAERLGVGKGDWLKLESRRGEIFIQAFVSRRAQPGVLFLPFHFVEAAANKLTINALDPVAHIPEFKVCAVKAERVEAPLASET</sequence>
<organism evidence="13">
    <name type="scientific">bacterium 19NY03SH02</name>
    <dbReference type="NCBI Taxonomy" id="2920631"/>
    <lineage>
        <taxon>Bacteria</taxon>
    </lineage>
</organism>
<dbReference type="SUPFAM" id="SSF46548">
    <property type="entry name" value="alpha-helical ferredoxin"/>
    <property type="match status" value="1"/>
</dbReference>
<evidence type="ECO:0000256" key="1">
    <source>
        <dbReference type="ARBA" id="ARBA00001942"/>
    </source>
</evidence>
<dbReference type="InterPro" id="IPR041924">
    <property type="entry name" value="Formate_Dh-H_N"/>
</dbReference>
<evidence type="ECO:0000259" key="12">
    <source>
        <dbReference type="PROSITE" id="PS51669"/>
    </source>
</evidence>
<protein>
    <submittedName>
        <fullName evidence="13">Formate dehydrogenase subunit alpha</fullName>
        <ecNumber evidence="13">1.17.1.9</ecNumber>
    </submittedName>
</protein>
<dbReference type="Gene3D" id="3.50.50.60">
    <property type="entry name" value="FAD/NAD(P)-binding domain"/>
    <property type="match status" value="2"/>
</dbReference>
<dbReference type="SUPFAM" id="SSF50692">
    <property type="entry name" value="ADC-like"/>
    <property type="match status" value="1"/>
</dbReference>
<dbReference type="PROSITE" id="PS51379">
    <property type="entry name" value="4FE4S_FER_2"/>
    <property type="match status" value="2"/>
</dbReference>